<keyword evidence="5" id="KW-0560">Oxidoreductase</keyword>
<feature type="domain" description="Rhodanese" evidence="7">
    <location>
        <begin position="483"/>
        <end position="567"/>
    </location>
</feature>
<gene>
    <name evidence="8" type="ORF">GCM10023095_15740</name>
</gene>
<dbReference type="Pfam" id="PF02852">
    <property type="entry name" value="Pyr_redox_dim"/>
    <property type="match status" value="1"/>
</dbReference>
<dbReference type="PANTHER" id="PTHR43429">
    <property type="entry name" value="PYRIDINE NUCLEOTIDE-DISULFIDE OXIDOREDUCTASE DOMAIN-CONTAINING"/>
    <property type="match status" value="1"/>
</dbReference>
<keyword evidence="9" id="KW-1185">Reference proteome</keyword>
<evidence type="ECO:0000313" key="8">
    <source>
        <dbReference type="EMBL" id="GAA4498069.1"/>
    </source>
</evidence>
<evidence type="ECO:0000313" key="9">
    <source>
        <dbReference type="Proteomes" id="UP001501321"/>
    </source>
</evidence>
<comment type="caution">
    <text evidence="8">The sequence shown here is derived from an EMBL/GenBank/DDBJ whole genome shotgun (WGS) entry which is preliminary data.</text>
</comment>
<dbReference type="CDD" id="cd01524">
    <property type="entry name" value="RHOD_Pyr_redox"/>
    <property type="match status" value="1"/>
</dbReference>
<evidence type="ECO:0000256" key="6">
    <source>
        <dbReference type="ARBA" id="ARBA00023284"/>
    </source>
</evidence>
<protein>
    <submittedName>
        <fullName evidence="8">FAD-dependent oxidoreductase</fullName>
    </submittedName>
</protein>
<dbReference type="InterPro" id="IPR004099">
    <property type="entry name" value="Pyr_nucl-diS_OxRdtase_dimer"/>
</dbReference>
<dbReference type="PRINTS" id="PR00368">
    <property type="entry name" value="FADPNR"/>
</dbReference>
<evidence type="ECO:0000256" key="3">
    <source>
        <dbReference type="ARBA" id="ARBA00022630"/>
    </source>
</evidence>
<dbReference type="InterPro" id="IPR036188">
    <property type="entry name" value="FAD/NAD-bd_sf"/>
</dbReference>
<evidence type="ECO:0000259" key="7">
    <source>
        <dbReference type="PROSITE" id="PS50206"/>
    </source>
</evidence>
<dbReference type="Pfam" id="PF00581">
    <property type="entry name" value="Rhodanese"/>
    <property type="match status" value="1"/>
</dbReference>
<accession>A0ABP8Q8N0</accession>
<keyword evidence="4" id="KW-0274">FAD</keyword>
<reference evidence="9" key="1">
    <citation type="journal article" date="2019" name="Int. J. Syst. Evol. Microbiol.">
        <title>The Global Catalogue of Microorganisms (GCM) 10K type strain sequencing project: providing services to taxonomists for standard genome sequencing and annotation.</title>
        <authorList>
            <consortium name="The Broad Institute Genomics Platform"/>
            <consortium name="The Broad Institute Genome Sequencing Center for Infectious Disease"/>
            <person name="Wu L."/>
            <person name="Ma J."/>
        </authorList>
    </citation>
    <scope>NUCLEOTIDE SEQUENCE [LARGE SCALE GENOMIC DNA]</scope>
    <source>
        <strain evidence="9">JCM 32226</strain>
    </source>
</reference>
<evidence type="ECO:0000256" key="2">
    <source>
        <dbReference type="ARBA" id="ARBA00009130"/>
    </source>
</evidence>
<keyword evidence="6" id="KW-0676">Redox-active center</keyword>
<dbReference type="InterPro" id="IPR036873">
    <property type="entry name" value="Rhodanese-like_dom_sf"/>
</dbReference>
<evidence type="ECO:0000256" key="4">
    <source>
        <dbReference type="ARBA" id="ARBA00022827"/>
    </source>
</evidence>
<dbReference type="SUPFAM" id="SSF51905">
    <property type="entry name" value="FAD/NAD(P)-binding domain"/>
    <property type="match status" value="2"/>
</dbReference>
<organism evidence="8 9">
    <name type="scientific">Pseudaeromonas paramecii</name>
    <dbReference type="NCBI Taxonomy" id="2138166"/>
    <lineage>
        <taxon>Bacteria</taxon>
        <taxon>Pseudomonadati</taxon>
        <taxon>Pseudomonadota</taxon>
        <taxon>Gammaproteobacteria</taxon>
        <taxon>Aeromonadales</taxon>
        <taxon>Aeromonadaceae</taxon>
        <taxon>Pseudaeromonas</taxon>
    </lineage>
</organism>
<dbReference type="SUPFAM" id="SSF55424">
    <property type="entry name" value="FAD/NAD-linked reductases, dimerisation (C-terminal) domain"/>
    <property type="match status" value="1"/>
</dbReference>
<dbReference type="Gene3D" id="3.40.250.10">
    <property type="entry name" value="Rhodanese-like domain"/>
    <property type="match status" value="1"/>
</dbReference>
<dbReference type="RefSeq" id="WP_345011768.1">
    <property type="nucleotide sequence ID" value="NZ_BAABFC010000010.1"/>
</dbReference>
<sequence length="569" mass="61276">MTKILIVGGVAGGASAAARARRLDEQAEIIIFERGEHISFANCGLPYHIGGDIPQRESLLLQTPQSFKRRFNVEVRTFNEVVSIDRAAKRVTVRNLLSGEQYQESYDKLLLSPGAAPIRPPIPGLENPHTFSLRNIPDMDRILAALDRDQPSHATVVGGGFIGLEMVEALHQRNIKVSLLELSEQVMAPVDREMANMLHQSLVQHGVDLKLNTALTGVSLLDADPAEPEATGEFNRVSAHGGGLRLALSTGHSLDTGMLILAIGVKPETLLASQAGLELGTRGGIKVDEGMRTSDPDIFAVGDAVEEREFVTGEPALIPLAGPANRQGRIAADNMLGRNERYGRTQGTAICKLFDLAVASTGLNEKSLQRLGLPYEKIYVHPGSHAGYYPGAFPVSLKLLFSPTDGKILGAQAVGKDGVDKRIDVLAVAQRAGLTVYDLQELELTYAPPFGSAKDVVNMAGFVASNVLKGDLAICHTEAILNRRTDQLVLDVRNPGELASNGSIEGAINIPLDELRGQLASLPRDKEILVSCQVGLRGHVAYRLLANEGFKVKNLTGGFKTYQMVTARY</sequence>
<keyword evidence="3" id="KW-0285">Flavoprotein</keyword>
<comment type="cofactor">
    <cofactor evidence="1">
        <name>FAD</name>
        <dbReference type="ChEBI" id="CHEBI:57692"/>
    </cofactor>
</comment>
<dbReference type="Gene3D" id="3.50.50.60">
    <property type="entry name" value="FAD/NAD(P)-binding domain"/>
    <property type="match status" value="2"/>
</dbReference>
<evidence type="ECO:0000256" key="1">
    <source>
        <dbReference type="ARBA" id="ARBA00001974"/>
    </source>
</evidence>
<comment type="similarity">
    <text evidence="2">Belongs to the class-III pyridine nucleotide-disulfide oxidoreductase family.</text>
</comment>
<dbReference type="InterPro" id="IPR001763">
    <property type="entry name" value="Rhodanese-like_dom"/>
</dbReference>
<proteinExistence type="inferred from homology"/>
<dbReference type="PRINTS" id="PR00411">
    <property type="entry name" value="PNDRDTASEI"/>
</dbReference>
<dbReference type="Proteomes" id="UP001501321">
    <property type="component" value="Unassembled WGS sequence"/>
</dbReference>
<dbReference type="PANTHER" id="PTHR43429:SF1">
    <property type="entry name" value="NAD(P)H SULFUR OXIDOREDUCTASE (COA-DEPENDENT)"/>
    <property type="match status" value="1"/>
</dbReference>
<dbReference type="EMBL" id="BAABFC010000010">
    <property type="protein sequence ID" value="GAA4498069.1"/>
    <property type="molecule type" value="Genomic_DNA"/>
</dbReference>
<dbReference type="InterPro" id="IPR050260">
    <property type="entry name" value="FAD-bd_OxRdtase"/>
</dbReference>
<dbReference type="Pfam" id="PF07992">
    <property type="entry name" value="Pyr_redox_2"/>
    <property type="match status" value="1"/>
</dbReference>
<dbReference type="InterPro" id="IPR023753">
    <property type="entry name" value="FAD/NAD-binding_dom"/>
</dbReference>
<dbReference type="SUPFAM" id="SSF52821">
    <property type="entry name" value="Rhodanese/Cell cycle control phosphatase"/>
    <property type="match status" value="1"/>
</dbReference>
<dbReference type="PROSITE" id="PS50206">
    <property type="entry name" value="RHODANESE_3"/>
    <property type="match status" value="1"/>
</dbReference>
<name>A0ABP8Q8N0_9GAMM</name>
<dbReference type="SMART" id="SM00450">
    <property type="entry name" value="RHOD"/>
    <property type="match status" value="1"/>
</dbReference>
<dbReference type="InterPro" id="IPR016156">
    <property type="entry name" value="FAD/NAD-linked_Rdtase_dimer_sf"/>
</dbReference>
<evidence type="ECO:0000256" key="5">
    <source>
        <dbReference type="ARBA" id="ARBA00023002"/>
    </source>
</evidence>